<evidence type="ECO:0000313" key="1">
    <source>
        <dbReference type="EMBL" id="GAA4057572.1"/>
    </source>
</evidence>
<proteinExistence type="predicted"/>
<protein>
    <submittedName>
        <fullName evidence="1">Uncharacterized protein</fullName>
    </submittedName>
</protein>
<dbReference type="Proteomes" id="UP001501734">
    <property type="component" value="Unassembled WGS sequence"/>
</dbReference>
<dbReference type="EMBL" id="BAABDL010000005">
    <property type="protein sequence ID" value="GAA4057572.1"/>
    <property type="molecule type" value="Genomic_DNA"/>
</dbReference>
<comment type="caution">
    <text evidence="1">The sequence shown here is derived from an EMBL/GenBank/DDBJ whole genome shotgun (WGS) entry which is preliminary data.</text>
</comment>
<accession>A0ABP7V1Z8</accession>
<gene>
    <name evidence="1" type="ORF">GCM10022410_01220</name>
</gene>
<evidence type="ECO:0000313" key="2">
    <source>
        <dbReference type="Proteomes" id="UP001501734"/>
    </source>
</evidence>
<reference evidence="2" key="1">
    <citation type="journal article" date="2019" name="Int. J. Syst. Evol. Microbiol.">
        <title>The Global Catalogue of Microorganisms (GCM) 10K type strain sequencing project: providing services to taxonomists for standard genome sequencing and annotation.</title>
        <authorList>
            <consortium name="The Broad Institute Genomics Platform"/>
            <consortium name="The Broad Institute Genome Sequencing Center for Infectious Disease"/>
            <person name="Wu L."/>
            <person name="Ma J."/>
        </authorList>
    </citation>
    <scope>NUCLEOTIDE SEQUENCE [LARGE SCALE GENOMIC DNA]</scope>
    <source>
        <strain evidence="2">JCM 17250</strain>
    </source>
</reference>
<keyword evidence="2" id="KW-1185">Reference proteome</keyword>
<name>A0ABP7V1Z8_9BACI</name>
<sequence>MGYILPINNYQAQHYQERVTQIPTDPIPIDRVVPKKIEIGYYRATNNELLNNHYNQNQYQQPRKDHQNQAVISKRADQIISELTGIGRQINYSI</sequence>
<dbReference type="RefSeq" id="WP_344909393.1">
    <property type="nucleotide sequence ID" value="NZ_BAABDL010000005.1"/>
</dbReference>
<organism evidence="1 2">
    <name type="scientific">Amphibacillus indicireducens</name>
    <dbReference type="NCBI Taxonomy" id="1076330"/>
    <lineage>
        <taxon>Bacteria</taxon>
        <taxon>Bacillati</taxon>
        <taxon>Bacillota</taxon>
        <taxon>Bacilli</taxon>
        <taxon>Bacillales</taxon>
        <taxon>Bacillaceae</taxon>
        <taxon>Amphibacillus</taxon>
    </lineage>
</organism>